<evidence type="ECO:0008006" key="4">
    <source>
        <dbReference type="Google" id="ProtNLM"/>
    </source>
</evidence>
<feature type="signal peptide" evidence="1">
    <location>
        <begin position="1"/>
        <end position="18"/>
    </location>
</feature>
<sequence length="176" mass="19554">MKSCCIIAAATVAILVKAEHVPAGHGMKQEPPNKTSSLSTVTSSDISILPKARVLEDSKDLGNENEARAGPKLDRVVSDLLDDAVRASKLSRTKSLSALDELEALMESHKSIKAKLRPLLEDFATVEKLTPTEAATKWGIWTLFKTKSMEELANHPDYLLWKVYTKYWNKYHYSPA</sequence>
<reference evidence="2 3" key="1">
    <citation type="submission" date="2013-11" db="EMBL/GenBank/DDBJ databases">
        <title>The Genome Sequence of Phytophthora parasitica P1569.</title>
        <authorList>
            <consortium name="The Broad Institute Genomics Platform"/>
            <person name="Russ C."/>
            <person name="Tyler B."/>
            <person name="Panabieres F."/>
            <person name="Shan W."/>
            <person name="Tripathy S."/>
            <person name="Grunwald N."/>
            <person name="Machado M."/>
            <person name="Johnson C.S."/>
            <person name="Arredondo F."/>
            <person name="Hong C."/>
            <person name="Coffey M."/>
            <person name="Young S.K."/>
            <person name="Zeng Q."/>
            <person name="Gargeya S."/>
            <person name="Fitzgerald M."/>
            <person name="Abouelleil A."/>
            <person name="Alvarado L."/>
            <person name="Chapman S.B."/>
            <person name="Gainer-Dewar J."/>
            <person name="Goldberg J."/>
            <person name="Griggs A."/>
            <person name="Gujja S."/>
            <person name="Hansen M."/>
            <person name="Howarth C."/>
            <person name="Imamovic A."/>
            <person name="Ireland A."/>
            <person name="Larimer J."/>
            <person name="McCowan C."/>
            <person name="Murphy C."/>
            <person name="Pearson M."/>
            <person name="Poon T.W."/>
            <person name="Priest M."/>
            <person name="Roberts A."/>
            <person name="Saif S."/>
            <person name="Shea T."/>
            <person name="Sykes S."/>
            <person name="Wortman J."/>
            <person name="Nusbaum C."/>
            <person name="Birren B."/>
        </authorList>
    </citation>
    <scope>NUCLEOTIDE SEQUENCE [LARGE SCALE GENOMIC DNA]</scope>
    <source>
        <strain evidence="2 3">P1569</strain>
    </source>
</reference>
<evidence type="ECO:0000256" key="1">
    <source>
        <dbReference type="SAM" id="SignalP"/>
    </source>
</evidence>
<dbReference type="AlphaFoldDB" id="V9FC97"/>
<accession>V9FC97</accession>
<proteinExistence type="predicted"/>
<gene>
    <name evidence="2" type="ORF">F443_07001</name>
</gene>
<keyword evidence="1" id="KW-0732">Signal</keyword>
<evidence type="ECO:0000313" key="2">
    <source>
        <dbReference type="EMBL" id="ETI49070.1"/>
    </source>
</evidence>
<name>V9FC97_PHYNI</name>
<organism evidence="2 3">
    <name type="scientific">Phytophthora nicotianae P1569</name>
    <dbReference type="NCBI Taxonomy" id="1317065"/>
    <lineage>
        <taxon>Eukaryota</taxon>
        <taxon>Sar</taxon>
        <taxon>Stramenopiles</taxon>
        <taxon>Oomycota</taxon>
        <taxon>Peronosporomycetes</taxon>
        <taxon>Peronosporales</taxon>
        <taxon>Peronosporaceae</taxon>
        <taxon>Phytophthora</taxon>
    </lineage>
</organism>
<comment type="caution">
    <text evidence="2">The sequence shown here is derived from an EMBL/GenBank/DDBJ whole genome shotgun (WGS) entry which is preliminary data.</text>
</comment>
<dbReference type="Proteomes" id="UP000018721">
    <property type="component" value="Unassembled WGS sequence"/>
</dbReference>
<dbReference type="EMBL" id="ANIZ01001156">
    <property type="protein sequence ID" value="ETI49070.1"/>
    <property type="molecule type" value="Genomic_DNA"/>
</dbReference>
<feature type="chain" id="PRO_5004776183" description="RxLR effector protein" evidence="1">
    <location>
        <begin position="19"/>
        <end position="176"/>
    </location>
</feature>
<keyword evidence="3" id="KW-1185">Reference proteome</keyword>
<protein>
    <recommendedName>
        <fullName evidence="4">RxLR effector protein</fullName>
    </recommendedName>
</protein>
<dbReference type="HOGENOM" id="CLU_1647079_0_0_1"/>
<evidence type="ECO:0000313" key="3">
    <source>
        <dbReference type="Proteomes" id="UP000018721"/>
    </source>
</evidence>